<comment type="subcellular location">
    <subcellularLocation>
        <location evidence="1">Cell membrane</location>
        <topology evidence="1">Peripheral membrane protein</topology>
        <orientation evidence="1">Cytoplasmic side</orientation>
    </subcellularLocation>
</comment>
<keyword evidence="1" id="KW-1003">Cell membrane</keyword>
<comment type="caution">
    <text evidence="3">The sequence shown here is derived from an EMBL/GenBank/DDBJ whole genome shotgun (WGS) entry which is preliminary data.</text>
</comment>
<evidence type="ECO:0000313" key="3">
    <source>
        <dbReference type="EMBL" id="KUL31638.1"/>
    </source>
</evidence>
<dbReference type="NCBIfam" id="TIGR00278">
    <property type="entry name" value="membrane protein insertion efficiency factor YidD"/>
    <property type="match status" value="1"/>
</dbReference>
<dbReference type="InterPro" id="IPR002696">
    <property type="entry name" value="Membr_insert_effic_factor_YidD"/>
</dbReference>
<keyword evidence="1" id="KW-0472">Membrane</keyword>
<feature type="region of interest" description="Disordered" evidence="2">
    <location>
        <begin position="68"/>
        <end position="91"/>
    </location>
</feature>
<comment type="function">
    <text evidence="1">Could be involved in insertion of integral membrane proteins into the membrane.</text>
</comment>
<proteinExistence type="inferred from homology"/>
<dbReference type="Proteomes" id="UP000053937">
    <property type="component" value="Unassembled WGS sequence"/>
</dbReference>
<dbReference type="HAMAP" id="MF_00386">
    <property type="entry name" value="UPF0161_YidD"/>
    <property type="match status" value="1"/>
</dbReference>
<gene>
    <name evidence="3" type="ORF">ASB62_02730</name>
</gene>
<dbReference type="PANTHER" id="PTHR33383">
    <property type="entry name" value="MEMBRANE PROTEIN INSERTION EFFICIENCY FACTOR-RELATED"/>
    <property type="match status" value="1"/>
</dbReference>
<dbReference type="EMBL" id="LMBR01000052">
    <property type="protein sequence ID" value="KUL31638.1"/>
    <property type="molecule type" value="Genomic_DNA"/>
</dbReference>
<evidence type="ECO:0000256" key="2">
    <source>
        <dbReference type="SAM" id="MobiDB-lite"/>
    </source>
</evidence>
<protein>
    <recommendedName>
        <fullName evidence="1">Putative membrane protein insertion efficiency factor</fullName>
    </recommendedName>
</protein>
<keyword evidence="4" id="KW-1185">Reference proteome</keyword>
<comment type="similarity">
    <text evidence="1">Belongs to the UPF0161 family.</text>
</comment>
<dbReference type="AlphaFoldDB" id="A0A101JS14"/>
<sequence>MSFWRIVNLAPMALIRFYRTYLSVLLGPSCKYYPTCSQYALDAYGEHNFFYASWLTIWRVLRCNPFSKGGYDPVPLKSVKSQDNLKEDDNG</sequence>
<dbReference type="GO" id="GO:0005886">
    <property type="term" value="C:plasma membrane"/>
    <property type="evidence" value="ECO:0007669"/>
    <property type="project" value="UniProtKB-SubCell"/>
</dbReference>
<evidence type="ECO:0000313" key="4">
    <source>
        <dbReference type="Proteomes" id="UP000053937"/>
    </source>
</evidence>
<dbReference type="Pfam" id="PF01809">
    <property type="entry name" value="YidD"/>
    <property type="match status" value="1"/>
</dbReference>
<evidence type="ECO:0000256" key="1">
    <source>
        <dbReference type="HAMAP-Rule" id="MF_00386"/>
    </source>
</evidence>
<dbReference type="SMART" id="SM01234">
    <property type="entry name" value="Haemolytic"/>
    <property type="match status" value="1"/>
</dbReference>
<accession>A0A101JS14</accession>
<name>A0A101JS14_CHLLI</name>
<reference evidence="3 4" key="1">
    <citation type="submission" date="2015-10" db="EMBL/GenBank/DDBJ databases">
        <title>Draft Genome Sequence of Chlorobium limicola strain Frasassi Growing under Artificial Lighting in the Frasassi Cave System.</title>
        <authorList>
            <person name="Mansor M."/>
            <person name="Macalady J."/>
        </authorList>
    </citation>
    <scope>NUCLEOTIDE SEQUENCE [LARGE SCALE GENOMIC DNA]</scope>
    <source>
        <strain evidence="3 4">Frasassi</strain>
    </source>
</reference>
<organism evidence="3 4">
    <name type="scientific">Chlorobium limicola</name>
    <dbReference type="NCBI Taxonomy" id="1092"/>
    <lineage>
        <taxon>Bacteria</taxon>
        <taxon>Pseudomonadati</taxon>
        <taxon>Chlorobiota</taxon>
        <taxon>Chlorobiia</taxon>
        <taxon>Chlorobiales</taxon>
        <taxon>Chlorobiaceae</taxon>
        <taxon>Chlorobium/Pelodictyon group</taxon>
        <taxon>Chlorobium</taxon>
    </lineage>
</organism>
<dbReference type="PANTHER" id="PTHR33383:SF1">
    <property type="entry name" value="MEMBRANE PROTEIN INSERTION EFFICIENCY FACTOR-RELATED"/>
    <property type="match status" value="1"/>
</dbReference>